<protein>
    <recommendedName>
        <fullName evidence="6">Helix-turn-helix domain-containing protein</fullName>
    </recommendedName>
</protein>
<sequence>MLRISDVIDMAKVSRKTIYNAINSGRLKYQLVSVDNRQVRMFLEADVFEAFPKTSHPLSRESEVEALRKEVASLKFALAELQKAVSAMDPEVRFEMTSANTLQDKGKSESDPVNTLKSR</sequence>
<evidence type="ECO:0000313" key="3">
    <source>
        <dbReference type="EMBL" id="ARU99017.1"/>
    </source>
</evidence>
<organism evidence="2 5">
    <name type="scientific">Tatumella citrea</name>
    <name type="common">Pantoea citrea</name>
    <dbReference type="NCBI Taxonomy" id="53336"/>
    <lineage>
        <taxon>Bacteria</taxon>
        <taxon>Pseudomonadati</taxon>
        <taxon>Pseudomonadota</taxon>
        <taxon>Gammaproteobacteria</taxon>
        <taxon>Enterobacterales</taxon>
        <taxon>Erwiniaceae</taxon>
        <taxon>Tatumella</taxon>
    </lineage>
</organism>
<feature type="region of interest" description="Disordered" evidence="1">
    <location>
        <begin position="96"/>
        <end position="119"/>
    </location>
</feature>
<keyword evidence="4" id="KW-1185">Reference proteome</keyword>
<evidence type="ECO:0000256" key="1">
    <source>
        <dbReference type="SAM" id="MobiDB-lite"/>
    </source>
</evidence>
<dbReference type="Proteomes" id="UP000195729">
    <property type="component" value="Chromosome"/>
</dbReference>
<dbReference type="RefSeq" id="WP_087489345.1">
    <property type="nucleotide sequence ID" value="NZ_CP015579.1"/>
</dbReference>
<dbReference type="EMBL" id="CP015579">
    <property type="protein sequence ID" value="ARU94979.1"/>
    <property type="molecule type" value="Genomic_DNA"/>
</dbReference>
<dbReference type="KEGG" id="tci:A7K98_15200"/>
<gene>
    <name evidence="2" type="ORF">A7K98_15200</name>
    <name evidence="3" type="ORF">A7K99_15185</name>
</gene>
<reference evidence="4 5" key="1">
    <citation type="submission" date="2016-05" db="EMBL/GenBank/DDBJ databases">
        <title>Complete genome sequence of two 2,5-diketo-D-glunonic acid producing strain Tatumella citrea.</title>
        <authorList>
            <person name="Duan C."/>
            <person name="Yang J."/>
            <person name="Yang S."/>
        </authorList>
    </citation>
    <scope>NUCLEOTIDE SEQUENCE [LARGE SCALE GENOMIC DNA]</scope>
    <source>
        <strain evidence="3 4">ATCC 39140</strain>
        <strain evidence="2 5">DSM 13699</strain>
    </source>
</reference>
<accession>A0A1Y0LM42</accession>
<dbReference type="EMBL" id="CP015581">
    <property type="protein sequence ID" value="ARU99017.1"/>
    <property type="molecule type" value="Genomic_DNA"/>
</dbReference>
<evidence type="ECO:0000313" key="4">
    <source>
        <dbReference type="Proteomes" id="UP000195729"/>
    </source>
</evidence>
<dbReference type="Proteomes" id="UP000195814">
    <property type="component" value="Chromosome"/>
</dbReference>
<evidence type="ECO:0008006" key="6">
    <source>
        <dbReference type="Google" id="ProtNLM"/>
    </source>
</evidence>
<name>A0A1Y0LM42_TATCI</name>
<evidence type="ECO:0000313" key="5">
    <source>
        <dbReference type="Proteomes" id="UP000195814"/>
    </source>
</evidence>
<dbReference type="AlphaFoldDB" id="A0A1Y0LM42"/>
<proteinExistence type="predicted"/>
<evidence type="ECO:0000313" key="2">
    <source>
        <dbReference type="EMBL" id="ARU94979.1"/>
    </source>
</evidence>